<name>A0A424W3E1_ALCXX</name>
<feature type="region of interest" description="Disordered" evidence="1">
    <location>
        <begin position="95"/>
        <end position="127"/>
    </location>
</feature>
<dbReference type="OrthoDB" id="25168at222"/>
<dbReference type="EMBL" id="QVXO01000104">
    <property type="protein sequence ID" value="RPJ87779.1"/>
    <property type="molecule type" value="Genomic_DNA"/>
</dbReference>
<dbReference type="AlphaFoldDB" id="A0A424W3E1"/>
<feature type="compositionally biased region" description="Polar residues" evidence="1">
    <location>
        <begin position="435"/>
        <end position="447"/>
    </location>
</feature>
<gene>
    <name evidence="2" type="ORF">DY367_31220</name>
</gene>
<protein>
    <recommendedName>
        <fullName evidence="4">DNA transfer protein</fullName>
    </recommendedName>
</protein>
<dbReference type="Proteomes" id="UP000285324">
    <property type="component" value="Unassembled WGS sequence"/>
</dbReference>
<evidence type="ECO:0000313" key="3">
    <source>
        <dbReference type="Proteomes" id="UP000285324"/>
    </source>
</evidence>
<comment type="caution">
    <text evidence="2">The sequence shown here is derived from an EMBL/GenBank/DDBJ whole genome shotgun (WGS) entry which is preliminary data.</text>
</comment>
<feature type="compositionally biased region" description="Polar residues" evidence="1">
    <location>
        <begin position="103"/>
        <end position="112"/>
    </location>
</feature>
<evidence type="ECO:0000313" key="2">
    <source>
        <dbReference type="EMBL" id="RPJ87779.1"/>
    </source>
</evidence>
<dbReference type="RefSeq" id="WP_118935168.1">
    <property type="nucleotide sequence ID" value="NZ_CP061008.1"/>
</dbReference>
<accession>A0A424W3E1</accession>
<evidence type="ECO:0008006" key="4">
    <source>
        <dbReference type="Google" id="ProtNLM"/>
    </source>
</evidence>
<feature type="compositionally biased region" description="Polar residues" evidence="1">
    <location>
        <begin position="267"/>
        <end position="287"/>
    </location>
</feature>
<proteinExistence type="predicted"/>
<reference evidence="2 3" key="1">
    <citation type="submission" date="2018-08" db="EMBL/GenBank/DDBJ databases">
        <title>Achromobacter xylosoxidans Genome sequencing and assembly.</title>
        <authorList>
            <person name="Wang R."/>
            <person name="Rensing C."/>
            <person name="Li Y."/>
        </authorList>
    </citation>
    <scope>NUCLEOTIDE SEQUENCE [LARGE SCALE GENOMIC DNA]</scope>
    <source>
        <strain evidence="2 3">GD003A</strain>
    </source>
</reference>
<evidence type="ECO:0000256" key="1">
    <source>
        <dbReference type="SAM" id="MobiDB-lite"/>
    </source>
</evidence>
<feature type="region of interest" description="Disordered" evidence="1">
    <location>
        <begin position="267"/>
        <end position="298"/>
    </location>
</feature>
<sequence>MAQQGFMQPGAGFGSPLLGPDIAAKQYQLAQRQAYAQALMQQGMDPLQGQNVSGHYVAPSWTQGLAKALSGYLGMKAMADMPKQQQELQQMQTEKMASDFGLGQSSPASGAQSMPVGQGEGQSTMPLLPGRSAQESFIIAQGMGLPAYLKMVGEQGNQRPIAVAPGGTLVDPRTNLPTFTAAQNGIQTTYGPNGAQAQAVPGYGAANAAIQGAEAGAIAGARYPFEIAQNRDSQTTGAMLDLVDVPDGRGGTIKMPRAQYIQMLSASSPNAGAGQPPTSNTATQPTAGQPGGIGSTPPKAVLEAREQFGSMEAAANQLLTNIDTLRKSEGFGKNYGIQGLFPNMAGSKASDALALTNQVISQGWLEMRDRLKGTGTITDYESQKAEKAWSTLNDPRISEKLAREQLDILEQTIKTGVQRMRQKAQLGEEAPKDNGISNGNYSSLWGG</sequence>
<feature type="region of interest" description="Disordered" evidence="1">
    <location>
        <begin position="421"/>
        <end position="447"/>
    </location>
</feature>
<organism evidence="2 3">
    <name type="scientific">Alcaligenes xylosoxydans xylosoxydans</name>
    <name type="common">Achromobacter xylosoxidans</name>
    <dbReference type="NCBI Taxonomy" id="85698"/>
    <lineage>
        <taxon>Bacteria</taxon>
        <taxon>Pseudomonadati</taxon>
        <taxon>Pseudomonadota</taxon>
        <taxon>Betaproteobacteria</taxon>
        <taxon>Burkholderiales</taxon>
        <taxon>Alcaligenaceae</taxon>
        <taxon>Achromobacter</taxon>
    </lineage>
</organism>